<dbReference type="RefSeq" id="WP_073157805.1">
    <property type="nucleotide sequence ID" value="NZ_FMYT01000026.1"/>
</dbReference>
<dbReference type="EMBL" id="FNEH01000009">
    <property type="protein sequence ID" value="SDI59577.1"/>
    <property type="molecule type" value="Genomic_DNA"/>
</dbReference>
<evidence type="ECO:0008006" key="13">
    <source>
        <dbReference type="Google" id="ProtNLM"/>
    </source>
</evidence>
<dbReference type="Proteomes" id="UP000295472">
    <property type="component" value="Unassembled WGS sequence"/>
</dbReference>
<reference evidence="3 9" key="3">
    <citation type="submission" date="2018-04" db="EMBL/GenBank/DDBJ databases">
        <title>Subsurface microbial communities from deep shales in Ohio and West Virginia, USA.</title>
        <authorList>
            <person name="Wrighton K."/>
        </authorList>
    </citation>
    <scope>NUCLEOTIDE SEQUENCE [LARGE SCALE GENOMIC DNA]</scope>
    <source>
        <strain evidence="7 10">DSMZ 11287</strain>
        <strain evidence="3 9">MSL28</strain>
    </source>
</reference>
<feature type="compositionally biased region" description="Gly residues" evidence="2">
    <location>
        <begin position="40"/>
        <end position="58"/>
    </location>
</feature>
<evidence type="ECO:0000313" key="5">
    <source>
        <dbReference type="EMBL" id="SDI59577.1"/>
    </source>
</evidence>
<dbReference type="GeneID" id="57014134"/>
<dbReference type="EMBL" id="FMYT01000026">
    <property type="protein sequence ID" value="SDD09604.1"/>
    <property type="molecule type" value="Genomic_DNA"/>
</dbReference>
<organism evidence="4 12">
    <name type="scientific">Halanaerobium congolense</name>
    <dbReference type="NCBI Taxonomy" id="54121"/>
    <lineage>
        <taxon>Bacteria</taxon>
        <taxon>Bacillati</taxon>
        <taxon>Bacillota</taxon>
        <taxon>Clostridia</taxon>
        <taxon>Halanaerobiales</taxon>
        <taxon>Halanaerobiaceae</taxon>
        <taxon>Halanaerobium</taxon>
    </lineage>
</organism>
<evidence type="ECO:0000313" key="4">
    <source>
        <dbReference type="EMBL" id="SDD09604.1"/>
    </source>
</evidence>
<dbReference type="STRING" id="54121.SAMN04515653_13026"/>
<dbReference type="Proteomes" id="UP000247389">
    <property type="component" value="Unassembled WGS sequence"/>
</dbReference>
<dbReference type="AlphaFoldDB" id="A0A1G6RYX1"/>
<evidence type="ECO:0000313" key="3">
    <source>
        <dbReference type="EMBL" id="PXV67954.1"/>
    </source>
</evidence>
<protein>
    <recommendedName>
        <fullName evidence="13">DUF5320 domain-containing protein</fullName>
    </recommendedName>
</protein>
<proteinExistence type="predicted"/>
<evidence type="ECO:0000313" key="8">
    <source>
        <dbReference type="Proteomes" id="UP000198945"/>
    </source>
</evidence>
<evidence type="ECO:0000313" key="9">
    <source>
        <dbReference type="Proteomes" id="UP000247389"/>
    </source>
</evidence>
<name>A0A1G6RYX1_9FIRM</name>
<dbReference type="EMBL" id="QICM01000006">
    <property type="protein sequence ID" value="PXV67954.1"/>
    <property type="molecule type" value="Genomic_DNA"/>
</dbReference>
<evidence type="ECO:0000256" key="1">
    <source>
        <dbReference type="SAM" id="Coils"/>
    </source>
</evidence>
<reference evidence="5 8" key="1">
    <citation type="submission" date="2016-10" db="EMBL/GenBank/DDBJ databases">
        <authorList>
            <person name="de Groot N.N."/>
        </authorList>
    </citation>
    <scope>NUCLEOTIDE SEQUENCE [LARGE SCALE GENOMIC DNA]</scope>
    <source>
        <strain evidence="5 8">WG7</strain>
    </source>
</reference>
<dbReference type="EMBL" id="SOAA01000026">
    <property type="protein sequence ID" value="TDS27599.1"/>
    <property type="molecule type" value="Genomic_DNA"/>
</dbReference>
<evidence type="ECO:0000313" key="11">
    <source>
        <dbReference type="Proteomes" id="UP000295758"/>
    </source>
</evidence>
<keyword evidence="1" id="KW-0175">Coiled coil</keyword>
<gene>
    <name evidence="6" type="ORF">BY453_12618</name>
    <name evidence="7" type="ORF">C7954_11618</name>
    <name evidence="3" type="ORF">C8C78_10680</name>
    <name evidence="4" type="ORF">SAMN04488597_12618</name>
    <name evidence="5" type="ORF">SAMN04515654_10966</name>
</gene>
<dbReference type="Pfam" id="PF17253">
    <property type="entry name" value="DUF5320"/>
    <property type="match status" value="1"/>
</dbReference>
<dbReference type="EMBL" id="SOEF01000016">
    <property type="protein sequence ID" value="TDX43572.1"/>
    <property type="molecule type" value="Genomic_DNA"/>
</dbReference>
<accession>A0A1G6RYX1</accession>
<feature type="coiled-coil region" evidence="1">
    <location>
        <begin position="95"/>
        <end position="129"/>
    </location>
</feature>
<sequence length="129" mass="13756">MPRGDKRGPEGAGPMTGRALGYCAGNDQPGFTADAAPQGAGRGFRNGNGRGLGFGRGYGRGRGMSYGRRSFFAARGRGGAYVPAAADDTEEFNSEESKEREITRLENLANILANELEIAKKQIDELKNK</sequence>
<evidence type="ECO:0000256" key="2">
    <source>
        <dbReference type="SAM" id="MobiDB-lite"/>
    </source>
</evidence>
<dbReference type="OrthoDB" id="9815278at2"/>
<evidence type="ECO:0000313" key="7">
    <source>
        <dbReference type="EMBL" id="TDX43572.1"/>
    </source>
</evidence>
<dbReference type="InterPro" id="IPR035205">
    <property type="entry name" value="DUF5320"/>
</dbReference>
<dbReference type="Proteomes" id="UP000198945">
    <property type="component" value="Unassembled WGS sequence"/>
</dbReference>
<dbReference type="Proteomes" id="UP000324896">
    <property type="component" value="Unassembled WGS sequence"/>
</dbReference>
<reference evidence="6 11" key="4">
    <citation type="submission" date="2019-03" db="EMBL/GenBank/DDBJ databases">
        <title>Deep subsurface shale carbon reservoir microbial communities from Ohio and West Virginia, USA.</title>
        <authorList>
            <person name="Wrighton K."/>
        </authorList>
    </citation>
    <scope>NUCLEOTIDE SEQUENCE [LARGE SCALE GENOMIC DNA]</scope>
    <source>
        <strain evidence="6 11">UTICA-S4D12</strain>
    </source>
</reference>
<evidence type="ECO:0000313" key="6">
    <source>
        <dbReference type="EMBL" id="TDS27599.1"/>
    </source>
</evidence>
<dbReference type="Proteomes" id="UP000295758">
    <property type="component" value="Unassembled WGS sequence"/>
</dbReference>
<evidence type="ECO:0000313" key="10">
    <source>
        <dbReference type="Proteomes" id="UP000295472"/>
    </source>
</evidence>
<evidence type="ECO:0000313" key="12">
    <source>
        <dbReference type="Proteomes" id="UP000324896"/>
    </source>
</evidence>
<reference evidence="4 12" key="2">
    <citation type="submission" date="2016-10" db="EMBL/GenBank/DDBJ databases">
        <authorList>
            <person name="Varghese N."/>
            <person name="Submissions S."/>
        </authorList>
    </citation>
    <scope>NUCLEOTIDE SEQUENCE [LARGE SCALE GENOMIC DNA]</scope>
    <source>
        <strain evidence="4 12">WG10</strain>
    </source>
</reference>
<feature type="region of interest" description="Disordered" evidence="2">
    <location>
        <begin position="1"/>
        <end position="58"/>
    </location>
</feature>